<dbReference type="InterPro" id="IPR015637">
    <property type="entry name" value="MUG/TDG"/>
</dbReference>
<keyword evidence="7" id="KW-1185">Reference proteome</keyword>
<dbReference type="GeneID" id="90035484"/>
<dbReference type="InterPro" id="IPR036895">
    <property type="entry name" value="Uracil-DNA_glycosylase-like_sf"/>
</dbReference>
<dbReference type="EMBL" id="JBBJBU010000007">
    <property type="protein sequence ID" value="KAK7204788.1"/>
    <property type="molecule type" value="Genomic_DNA"/>
</dbReference>
<dbReference type="SUPFAM" id="SSF52141">
    <property type="entry name" value="Uracil-DNA glycosylase-like"/>
    <property type="match status" value="1"/>
</dbReference>
<protein>
    <submittedName>
        <fullName evidence="6">Uracil-DNA glycosylase-like protein</fullName>
    </submittedName>
</protein>
<dbReference type="RefSeq" id="XP_064767821.1">
    <property type="nucleotide sequence ID" value="XM_064909972.1"/>
</dbReference>
<dbReference type="InterPro" id="IPR005122">
    <property type="entry name" value="Uracil-DNA_glycosylase-like"/>
</dbReference>
<keyword evidence="2" id="KW-0378">Hydrolase</keyword>
<dbReference type="CDD" id="cd10028">
    <property type="entry name" value="UDG-F2_TDG_MUG"/>
    <property type="match status" value="1"/>
</dbReference>
<evidence type="ECO:0000256" key="4">
    <source>
        <dbReference type="SAM" id="MobiDB-lite"/>
    </source>
</evidence>
<evidence type="ECO:0000256" key="3">
    <source>
        <dbReference type="ARBA" id="ARBA00023204"/>
    </source>
</evidence>
<dbReference type="Gene3D" id="3.40.470.10">
    <property type="entry name" value="Uracil-DNA glycosylase-like domain"/>
    <property type="match status" value="1"/>
</dbReference>
<evidence type="ECO:0000259" key="5">
    <source>
        <dbReference type="Pfam" id="PF03167"/>
    </source>
</evidence>
<name>A0ABR1F4K7_9ASCO</name>
<dbReference type="Pfam" id="PF03167">
    <property type="entry name" value="UDG"/>
    <property type="match status" value="1"/>
</dbReference>
<sequence>MDNTHNKHTDEQHNNEQHQLSFKGALDRFANTSSDPPLLPPSPLPSPRKHSQKHTRKPMKYAPPATYSHIPPVPDILAPDLTCIFIGINPGLRTGIDQHMFAHPSNQFWKLLFRSGLVSRALSPADDRGLPAQFGFGITNLVDRVTRSEVELSREEMVASVPALEQRVRQLNPKFVCVVGKSIWEAVVRFKTGRPLKSSEFTFGWQHPRECGFSFADTTSSRITPTSSQIKTESDDIDTTQFKHESDDTDTNYSSPRILVMPSTSGRVIDRDGTRLAVLRDLAAAIHALDSNDSSQRKA</sequence>
<feature type="region of interest" description="Disordered" evidence="4">
    <location>
        <begin position="217"/>
        <end position="254"/>
    </location>
</feature>
<dbReference type="Proteomes" id="UP001498771">
    <property type="component" value="Unassembled WGS sequence"/>
</dbReference>
<dbReference type="PANTHER" id="PTHR12159:SF9">
    <property type="entry name" value="G_T MISMATCH-SPECIFIC THYMINE DNA GLYCOSYLASE"/>
    <property type="match status" value="1"/>
</dbReference>
<feature type="domain" description="Uracil-DNA glycosylase-like" evidence="5">
    <location>
        <begin position="75"/>
        <end position="219"/>
    </location>
</feature>
<proteinExistence type="predicted"/>
<evidence type="ECO:0000256" key="2">
    <source>
        <dbReference type="ARBA" id="ARBA00022801"/>
    </source>
</evidence>
<feature type="compositionally biased region" description="Pro residues" evidence="4">
    <location>
        <begin position="37"/>
        <end position="46"/>
    </location>
</feature>
<keyword evidence="1" id="KW-0227">DNA damage</keyword>
<gene>
    <name evidence="6" type="ORF">BZA70DRAFT_184659</name>
</gene>
<feature type="compositionally biased region" description="Basic residues" evidence="4">
    <location>
        <begin position="47"/>
        <end position="59"/>
    </location>
</feature>
<comment type="caution">
    <text evidence="6">The sequence shown here is derived from an EMBL/GenBank/DDBJ whole genome shotgun (WGS) entry which is preliminary data.</text>
</comment>
<evidence type="ECO:0000313" key="6">
    <source>
        <dbReference type="EMBL" id="KAK7204788.1"/>
    </source>
</evidence>
<feature type="compositionally biased region" description="Polar residues" evidence="4">
    <location>
        <begin position="217"/>
        <end position="231"/>
    </location>
</feature>
<evidence type="ECO:0000256" key="1">
    <source>
        <dbReference type="ARBA" id="ARBA00022763"/>
    </source>
</evidence>
<accession>A0ABR1F4K7</accession>
<reference evidence="6 7" key="1">
    <citation type="submission" date="2024-03" db="EMBL/GenBank/DDBJ databases">
        <title>Genome-scale model development and genomic sequencing of the oleaginous clade Lipomyces.</title>
        <authorList>
            <consortium name="Lawrence Berkeley National Laboratory"/>
            <person name="Czajka J.J."/>
            <person name="Han Y."/>
            <person name="Kim J."/>
            <person name="Mondo S.J."/>
            <person name="Hofstad B.A."/>
            <person name="Robles A."/>
            <person name="Haridas S."/>
            <person name="Riley R."/>
            <person name="LaButti K."/>
            <person name="Pangilinan J."/>
            <person name="Andreopoulos W."/>
            <person name="Lipzen A."/>
            <person name="Yan J."/>
            <person name="Wang M."/>
            <person name="Ng V."/>
            <person name="Grigoriev I.V."/>
            <person name="Spatafora J.W."/>
            <person name="Magnuson J.K."/>
            <person name="Baker S.E."/>
            <person name="Pomraning K.R."/>
        </authorList>
    </citation>
    <scope>NUCLEOTIDE SEQUENCE [LARGE SCALE GENOMIC DNA]</scope>
    <source>
        <strain evidence="6 7">Phaff 52-87</strain>
    </source>
</reference>
<keyword evidence="3" id="KW-0234">DNA repair</keyword>
<feature type="compositionally biased region" description="Basic and acidic residues" evidence="4">
    <location>
        <begin position="1"/>
        <end position="16"/>
    </location>
</feature>
<feature type="region of interest" description="Disordered" evidence="4">
    <location>
        <begin position="1"/>
        <end position="66"/>
    </location>
</feature>
<organism evidence="6 7">
    <name type="scientific">Myxozyma melibiosi</name>
    <dbReference type="NCBI Taxonomy" id="54550"/>
    <lineage>
        <taxon>Eukaryota</taxon>
        <taxon>Fungi</taxon>
        <taxon>Dikarya</taxon>
        <taxon>Ascomycota</taxon>
        <taxon>Saccharomycotina</taxon>
        <taxon>Lipomycetes</taxon>
        <taxon>Lipomycetales</taxon>
        <taxon>Lipomycetaceae</taxon>
        <taxon>Myxozyma</taxon>
    </lineage>
</organism>
<evidence type="ECO:0000313" key="7">
    <source>
        <dbReference type="Proteomes" id="UP001498771"/>
    </source>
</evidence>
<dbReference type="PANTHER" id="PTHR12159">
    <property type="entry name" value="G/T AND G/U MISMATCH-SPECIFIC DNA GLYCOSYLASE"/>
    <property type="match status" value="1"/>
</dbReference>